<dbReference type="InterPro" id="IPR008947">
    <property type="entry name" value="PLipase_C/P1_nuclease_dom_sf"/>
</dbReference>
<evidence type="ECO:0000313" key="14">
    <source>
        <dbReference type="Proteomes" id="UP000663834"/>
    </source>
</evidence>
<evidence type="ECO:0000256" key="3">
    <source>
        <dbReference type="ARBA" id="ARBA00022723"/>
    </source>
</evidence>
<evidence type="ECO:0000313" key="10">
    <source>
        <dbReference type="EMBL" id="CAF0993380.1"/>
    </source>
</evidence>
<keyword evidence="9" id="KW-0732">Signal</keyword>
<keyword evidence="2" id="KW-0540">Nuclease</keyword>
<evidence type="ECO:0000256" key="1">
    <source>
        <dbReference type="ARBA" id="ARBA00009547"/>
    </source>
</evidence>
<dbReference type="GO" id="GO:0006308">
    <property type="term" value="P:DNA catabolic process"/>
    <property type="evidence" value="ECO:0007669"/>
    <property type="project" value="InterPro"/>
</dbReference>
<reference evidence="11" key="1">
    <citation type="submission" date="2021-02" db="EMBL/GenBank/DDBJ databases">
        <authorList>
            <person name="Nowell W R."/>
        </authorList>
    </citation>
    <scope>NUCLEOTIDE SEQUENCE</scope>
</reference>
<dbReference type="Gene3D" id="1.10.575.10">
    <property type="entry name" value="P1 Nuclease"/>
    <property type="match status" value="1"/>
</dbReference>
<organism evidence="11 14">
    <name type="scientific">Rotaria magnacalcarata</name>
    <dbReference type="NCBI Taxonomy" id="392030"/>
    <lineage>
        <taxon>Eukaryota</taxon>
        <taxon>Metazoa</taxon>
        <taxon>Spiralia</taxon>
        <taxon>Gnathifera</taxon>
        <taxon>Rotifera</taxon>
        <taxon>Eurotatoria</taxon>
        <taxon>Bdelloidea</taxon>
        <taxon>Philodinida</taxon>
        <taxon>Philodinidae</taxon>
        <taxon>Rotaria</taxon>
    </lineage>
</organism>
<dbReference type="GO" id="GO:0046872">
    <property type="term" value="F:metal ion binding"/>
    <property type="evidence" value="ECO:0007669"/>
    <property type="project" value="UniProtKB-KW"/>
</dbReference>
<keyword evidence="8" id="KW-0472">Membrane</keyword>
<sequence>MSLHMPSIACFFMMCLLISRDSVHGWGQDGHSLTGAIAQTILTTESIDFVRNHLPWYASGNMSMMASWPDYIIYPDTNPVDYLNWQWSKELHFVDTKDWSCVYDREQDCNWSGAQQCVDGSIQNYTGRLADAQQDDIQRQEALKFIIHFIGDAHQPLHAGFQGDRGGNSIRGRFFGKETNLHSLWDTVMIERRISQDFHSQPLLYLDYLLDQMKTRYAQNISDWTHCPSTDESRFLACSTSWIVEDAQFNCDIVYRDENNQPMSVSKEFNLGQTYYNTRMVILEQRLIQGGLRLGTVINKIVQSTNNDNKTDTFCCETIMFLAVILGLSIVILSLLVHCFLRRKSGAIILTPLMKDKNEYVSMP</sequence>
<evidence type="ECO:0000256" key="9">
    <source>
        <dbReference type="SAM" id="SignalP"/>
    </source>
</evidence>
<protein>
    <recommendedName>
        <fullName evidence="15">Aspergillus nuclease S(1)</fullName>
    </recommendedName>
</protein>
<dbReference type="Pfam" id="PF02265">
    <property type="entry name" value="S1-P1_nuclease"/>
    <property type="match status" value="1"/>
</dbReference>
<accession>A0A814XDU5</accession>
<keyword evidence="7" id="KW-0325">Glycoprotein</keyword>
<keyword evidence="5" id="KW-0378">Hydrolase</keyword>
<keyword evidence="8" id="KW-0812">Transmembrane</keyword>
<name>A0A814XDU5_9BILA</name>
<dbReference type="PANTHER" id="PTHR33146:SF26">
    <property type="entry name" value="ENDONUCLEASE 4"/>
    <property type="match status" value="1"/>
</dbReference>
<keyword evidence="6" id="KW-1015">Disulfide bond</keyword>
<dbReference type="EMBL" id="CAJNOV010000125">
    <property type="protein sequence ID" value="CAF0993380.1"/>
    <property type="molecule type" value="Genomic_DNA"/>
</dbReference>
<comment type="similarity">
    <text evidence="1">Belongs to the nuclease type I family.</text>
</comment>
<evidence type="ECO:0000313" key="11">
    <source>
        <dbReference type="EMBL" id="CAF1209845.1"/>
    </source>
</evidence>
<dbReference type="Proteomes" id="UP000663834">
    <property type="component" value="Unassembled WGS sequence"/>
</dbReference>
<evidence type="ECO:0000256" key="7">
    <source>
        <dbReference type="ARBA" id="ARBA00023180"/>
    </source>
</evidence>
<dbReference type="GO" id="GO:0016788">
    <property type="term" value="F:hydrolase activity, acting on ester bonds"/>
    <property type="evidence" value="ECO:0007669"/>
    <property type="project" value="InterPro"/>
</dbReference>
<dbReference type="GO" id="GO:0003676">
    <property type="term" value="F:nucleic acid binding"/>
    <property type="evidence" value="ECO:0007669"/>
    <property type="project" value="InterPro"/>
</dbReference>
<evidence type="ECO:0000256" key="4">
    <source>
        <dbReference type="ARBA" id="ARBA00022759"/>
    </source>
</evidence>
<evidence type="ECO:0000313" key="12">
    <source>
        <dbReference type="EMBL" id="CAF1931683.1"/>
    </source>
</evidence>
<evidence type="ECO:0000256" key="5">
    <source>
        <dbReference type="ARBA" id="ARBA00022801"/>
    </source>
</evidence>
<dbReference type="EMBL" id="CAJNRF010000041">
    <property type="protein sequence ID" value="CAF1931683.1"/>
    <property type="molecule type" value="Genomic_DNA"/>
</dbReference>
<dbReference type="GO" id="GO:0004519">
    <property type="term" value="F:endonuclease activity"/>
    <property type="evidence" value="ECO:0007669"/>
    <property type="project" value="UniProtKB-KW"/>
</dbReference>
<keyword evidence="8" id="KW-1133">Transmembrane helix</keyword>
<dbReference type="OrthoDB" id="441446at2759"/>
<dbReference type="PANTHER" id="PTHR33146">
    <property type="entry name" value="ENDONUCLEASE 4"/>
    <property type="match status" value="1"/>
</dbReference>
<feature type="transmembrane region" description="Helical" evidence="8">
    <location>
        <begin position="319"/>
        <end position="341"/>
    </location>
</feature>
<dbReference type="AlphaFoldDB" id="A0A814XDU5"/>
<evidence type="ECO:0000256" key="8">
    <source>
        <dbReference type="SAM" id="Phobius"/>
    </source>
</evidence>
<dbReference type="InterPro" id="IPR003154">
    <property type="entry name" value="S1/P1nuclease"/>
</dbReference>
<gene>
    <name evidence="10" type="ORF">CJN711_LOCUS1969</name>
    <name evidence="11" type="ORF">KQP761_LOCUS276</name>
    <name evidence="12" type="ORF">WKI299_LOCUS649</name>
    <name evidence="13" type="ORF">XDN619_LOCUS5466</name>
</gene>
<dbReference type="EMBL" id="CAJNRG010001464">
    <property type="protein sequence ID" value="CAF2033546.1"/>
    <property type="molecule type" value="Genomic_DNA"/>
</dbReference>
<feature type="chain" id="PRO_5036411093" description="Aspergillus nuclease S(1)" evidence="9">
    <location>
        <begin position="26"/>
        <end position="364"/>
    </location>
</feature>
<dbReference type="SUPFAM" id="SSF48537">
    <property type="entry name" value="Phospholipase C/P1 nuclease"/>
    <property type="match status" value="1"/>
</dbReference>
<dbReference type="Proteomes" id="UP000663856">
    <property type="component" value="Unassembled WGS sequence"/>
</dbReference>
<dbReference type="Proteomes" id="UP000663855">
    <property type="component" value="Unassembled WGS sequence"/>
</dbReference>
<keyword evidence="3" id="KW-0479">Metal-binding</keyword>
<proteinExistence type="inferred from homology"/>
<dbReference type="EMBL" id="CAJNOW010000023">
    <property type="protein sequence ID" value="CAF1209845.1"/>
    <property type="molecule type" value="Genomic_DNA"/>
</dbReference>
<dbReference type="CDD" id="cd11010">
    <property type="entry name" value="S1-P1_nuclease"/>
    <property type="match status" value="1"/>
</dbReference>
<feature type="signal peptide" evidence="9">
    <location>
        <begin position="1"/>
        <end position="25"/>
    </location>
</feature>
<comment type="caution">
    <text evidence="11">The sequence shown here is derived from an EMBL/GenBank/DDBJ whole genome shotgun (WGS) entry which is preliminary data.</text>
</comment>
<dbReference type="Proteomes" id="UP000663887">
    <property type="component" value="Unassembled WGS sequence"/>
</dbReference>
<keyword evidence="4" id="KW-0255">Endonuclease</keyword>
<evidence type="ECO:0000313" key="13">
    <source>
        <dbReference type="EMBL" id="CAF2033546.1"/>
    </source>
</evidence>
<evidence type="ECO:0008006" key="15">
    <source>
        <dbReference type="Google" id="ProtNLM"/>
    </source>
</evidence>
<evidence type="ECO:0000256" key="2">
    <source>
        <dbReference type="ARBA" id="ARBA00022722"/>
    </source>
</evidence>
<evidence type="ECO:0000256" key="6">
    <source>
        <dbReference type="ARBA" id="ARBA00023157"/>
    </source>
</evidence>